<dbReference type="GO" id="GO:0006355">
    <property type="term" value="P:regulation of DNA-templated transcription"/>
    <property type="evidence" value="ECO:0007669"/>
    <property type="project" value="TreeGrafter"/>
</dbReference>
<evidence type="ECO:0000256" key="4">
    <source>
        <dbReference type="ARBA" id="ARBA00022853"/>
    </source>
</evidence>
<accession>A0A8E2F9S9</accession>
<evidence type="ECO:0000256" key="6">
    <source>
        <dbReference type="SAM" id="MobiDB-lite"/>
    </source>
</evidence>
<evidence type="ECO:0000256" key="1">
    <source>
        <dbReference type="ARBA" id="ARBA00022723"/>
    </source>
</evidence>
<feature type="region of interest" description="Disordered" evidence="6">
    <location>
        <begin position="50"/>
        <end position="114"/>
    </location>
</feature>
<keyword evidence="3" id="KW-0862">Zinc</keyword>
<keyword evidence="9" id="KW-1185">Reference proteome</keyword>
<keyword evidence="2 5" id="KW-0863">Zinc-finger</keyword>
<feature type="compositionally biased region" description="Low complexity" evidence="6">
    <location>
        <begin position="382"/>
        <end position="398"/>
    </location>
</feature>
<organism evidence="8 9">
    <name type="scientific">Glonium stellatum</name>
    <dbReference type="NCBI Taxonomy" id="574774"/>
    <lineage>
        <taxon>Eukaryota</taxon>
        <taxon>Fungi</taxon>
        <taxon>Dikarya</taxon>
        <taxon>Ascomycota</taxon>
        <taxon>Pezizomycotina</taxon>
        <taxon>Dothideomycetes</taxon>
        <taxon>Pleosporomycetidae</taxon>
        <taxon>Gloniales</taxon>
        <taxon>Gloniaceae</taxon>
        <taxon>Glonium</taxon>
    </lineage>
</organism>
<protein>
    <recommendedName>
        <fullName evidence="7">PHD-type domain-containing protein</fullName>
    </recommendedName>
</protein>
<feature type="region of interest" description="Disordered" evidence="6">
    <location>
        <begin position="136"/>
        <end position="193"/>
    </location>
</feature>
<evidence type="ECO:0000313" key="9">
    <source>
        <dbReference type="Proteomes" id="UP000250140"/>
    </source>
</evidence>
<feature type="compositionally biased region" description="Polar residues" evidence="6">
    <location>
        <begin position="67"/>
        <end position="79"/>
    </location>
</feature>
<evidence type="ECO:0000256" key="5">
    <source>
        <dbReference type="PROSITE-ProRule" id="PRU00146"/>
    </source>
</evidence>
<dbReference type="AlphaFoldDB" id="A0A8E2F9S9"/>
<feature type="compositionally biased region" description="Basic and acidic residues" evidence="6">
    <location>
        <begin position="352"/>
        <end position="375"/>
    </location>
</feature>
<dbReference type="EMBL" id="KV748867">
    <property type="protein sequence ID" value="OCL12538.1"/>
    <property type="molecule type" value="Genomic_DNA"/>
</dbReference>
<keyword evidence="4" id="KW-0156">Chromatin regulator</keyword>
<keyword evidence="1" id="KW-0479">Metal-binding</keyword>
<feature type="compositionally biased region" description="Polar residues" evidence="6">
    <location>
        <begin position="399"/>
        <end position="408"/>
    </location>
</feature>
<dbReference type="PANTHER" id="PTHR46462">
    <property type="entry name" value="UPSET, ISOFORM A"/>
    <property type="match status" value="1"/>
</dbReference>
<dbReference type="GO" id="GO:0034967">
    <property type="term" value="C:Set3 complex"/>
    <property type="evidence" value="ECO:0007669"/>
    <property type="project" value="TreeGrafter"/>
</dbReference>
<dbReference type="InterPro" id="IPR019787">
    <property type="entry name" value="Znf_PHD-finger"/>
</dbReference>
<dbReference type="GO" id="GO:0070210">
    <property type="term" value="C:Rpd3L-Expanded complex"/>
    <property type="evidence" value="ECO:0007669"/>
    <property type="project" value="TreeGrafter"/>
</dbReference>
<evidence type="ECO:0000256" key="3">
    <source>
        <dbReference type="ARBA" id="ARBA00022833"/>
    </source>
</evidence>
<feature type="compositionally biased region" description="Low complexity" evidence="6">
    <location>
        <begin position="561"/>
        <end position="575"/>
    </location>
</feature>
<dbReference type="SUPFAM" id="SSF57903">
    <property type="entry name" value="FYVE/PHD zinc finger"/>
    <property type="match status" value="1"/>
</dbReference>
<feature type="domain" description="PHD-type" evidence="7">
    <location>
        <begin position="690"/>
        <end position="739"/>
    </location>
</feature>
<reference evidence="8 9" key="1">
    <citation type="journal article" date="2016" name="Nat. Commun.">
        <title>Ectomycorrhizal ecology is imprinted in the genome of the dominant symbiotic fungus Cenococcum geophilum.</title>
        <authorList>
            <consortium name="DOE Joint Genome Institute"/>
            <person name="Peter M."/>
            <person name="Kohler A."/>
            <person name="Ohm R.A."/>
            <person name="Kuo A."/>
            <person name="Krutzmann J."/>
            <person name="Morin E."/>
            <person name="Arend M."/>
            <person name="Barry K.W."/>
            <person name="Binder M."/>
            <person name="Choi C."/>
            <person name="Clum A."/>
            <person name="Copeland A."/>
            <person name="Grisel N."/>
            <person name="Haridas S."/>
            <person name="Kipfer T."/>
            <person name="LaButti K."/>
            <person name="Lindquist E."/>
            <person name="Lipzen A."/>
            <person name="Maire R."/>
            <person name="Meier B."/>
            <person name="Mihaltcheva S."/>
            <person name="Molinier V."/>
            <person name="Murat C."/>
            <person name="Poggeler S."/>
            <person name="Quandt C.A."/>
            <person name="Sperisen C."/>
            <person name="Tritt A."/>
            <person name="Tisserant E."/>
            <person name="Crous P.W."/>
            <person name="Henrissat B."/>
            <person name="Nehls U."/>
            <person name="Egli S."/>
            <person name="Spatafora J.W."/>
            <person name="Grigoriev I.V."/>
            <person name="Martin F.M."/>
        </authorList>
    </citation>
    <scope>NUCLEOTIDE SEQUENCE [LARGE SCALE GENOMIC DNA]</scope>
    <source>
        <strain evidence="8 9">CBS 207.34</strain>
    </source>
</reference>
<sequence length="770" mass="84332">MNLDQHIYGFTDWHLPSPSSTPKSATFPEAFSQTPKSETFQSHFLDAFSTPRVNGHRTPAQTPLFLGSTTLERPSSSYSHKGHNPEDPEFHVNHFTPNGHLPLPPVEPSRRLSSSPDPLAVKAIARGALQRAFSASRAIGNKTMDTSQMQTPPPTRDSSSRRKNQTLGAELTTPSTTMPRRVSTPATAGHAQGGDFYGQTPLQFPGLQFSPDVIQFPNTGPMSAPAFPQSRLFWDQNNDGNRMDVDVPVTSDAFGSTPHKLDIPLGWQSFGSPSNQLNLQAYQDLNGISTLNQAAPFLTDSMNVEDRPVRSRPSSFISTTSGVDPSLLFSFSNPTNPLASTSFSSQLPDAGVSHEGKQPYEHQVRESYRERELARQAKSQHSRTNTSSSSGSGQGLSRPTLQRSNTDSGFRRGKASSVDSRSSGSSAGHHIPRRSSPLKRQSQGSLTSIPEVTRARPRTRLVIDETGRARTETDPVDDENYVRKDLRSQYPGLWNEDDSDSDLDQPALSRNTSFSIPQPIRRSSKHARADSNLDRSDSFKMPRASSMYFEGSSFTAPRSGSSFDQSNNQNASSNSFRRYSMSSFGASFGEQAQGINETTINPIDSAGDAQGALKKVVEGRLKRNERSVQGTLKAHNQRWAQASSDLSKPSANPQVSYDPFSNTLNGSPSTIADPDFATPSTDRSSLSSEGTRCVCNTNDYDGQLMIQCESCTKWLHVRCVGLNNQNLPPVYVCIFCTGQTPAVRGGRIREPARTMPQYESPLTHKSIYGR</sequence>
<gene>
    <name evidence="8" type="ORF">AOQ84DRAFT_150782</name>
</gene>
<dbReference type="Pfam" id="PF20826">
    <property type="entry name" value="PHD_5"/>
    <property type="match status" value="1"/>
</dbReference>
<feature type="compositionally biased region" description="Low complexity" evidence="6">
    <location>
        <begin position="416"/>
        <end position="426"/>
    </location>
</feature>
<dbReference type="Proteomes" id="UP000250140">
    <property type="component" value="Unassembled WGS sequence"/>
</dbReference>
<feature type="compositionally biased region" description="Polar residues" evidence="6">
    <location>
        <begin position="678"/>
        <end position="688"/>
    </location>
</feature>
<dbReference type="PANTHER" id="PTHR46462:SF3">
    <property type="entry name" value="UPSET, ISOFORM A"/>
    <property type="match status" value="1"/>
</dbReference>
<dbReference type="InterPro" id="IPR013083">
    <property type="entry name" value="Znf_RING/FYVE/PHD"/>
</dbReference>
<dbReference type="Gene3D" id="3.30.40.10">
    <property type="entry name" value="Zinc/RING finger domain, C3HC4 (zinc finger)"/>
    <property type="match status" value="1"/>
</dbReference>
<feature type="compositionally biased region" description="Polar residues" evidence="6">
    <location>
        <begin position="638"/>
        <end position="670"/>
    </location>
</feature>
<feature type="compositionally biased region" description="Polar residues" evidence="6">
    <location>
        <begin position="438"/>
        <end position="450"/>
    </location>
</feature>
<feature type="compositionally biased region" description="Basic and acidic residues" evidence="6">
    <location>
        <begin position="83"/>
        <end position="92"/>
    </location>
</feature>
<proteinExistence type="predicted"/>
<dbReference type="InterPro" id="IPR011011">
    <property type="entry name" value="Znf_FYVE_PHD"/>
</dbReference>
<dbReference type="SMART" id="SM00249">
    <property type="entry name" value="PHD"/>
    <property type="match status" value="1"/>
</dbReference>
<feature type="compositionally biased region" description="Basic and acidic residues" evidence="6">
    <location>
        <begin position="461"/>
        <end position="473"/>
    </location>
</feature>
<feature type="compositionally biased region" description="Basic and acidic residues" evidence="6">
    <location>
        <begin position="527"/>
        <end position="540"/>
    </location>
</feature>
<dbReference type="InterPro" id="IPR019786">
    <property type="entry name" value="Zinc_finger_PHD-type_CS"/>
</dbReference>
<dbReference type="GO" id="GO:0008270">
    <property type="term" value="F:zinc ion binding"/>
    <property type="evidence" value="ECO:0007669"/>
    <property type="project" value="UniProtKB-KW"/>
</dbReference>
<evidence type="ECO:0000313" key="8">
    <source>
        <dbReference type="EMBL" id="OCL12538.1"/>
    </source>
</evidence>
<dbReference type="PROSITE" id="PS50016">
    <property type="entry name" value="ZF_PHD_2"/>
    <property type="match status" value="1"/>
</dbReference>
<evidence type="ECO:0000259" key="7">
    <source>
        <dbReference type="PROSITE" id="PS50016"/>
    </source>
</evidence>
<feature type="region of interest" description="Disordered" evidence="6">
    <location>
        <begin position="624"/>
        <end position="688"/>
    </location>
</feature>
<evidence type="ECO:0000256" key="2">
    <source>
        <dbReference type="ARBA" id="ARBA00022771"/>
    </source>
</evidence>
<dbReference type="PROSITE" id="PS01359">
    <property type="entry name" value="ZF_PHD_1"/>
    <property type="match status" value="1"/>
</dbReference>
<dbReference type="GO" id="GO:0006325">
    <property type="term" value="P:chromatin organization"/>
    <property type="evidence" value="ECO:0007669"/>
    <property type="project" value="UniProtKB-KW"/>
</dbReference>
<dbReference type="OrthoDB" id="436852at2759"/>
<dbReference type="InterPro" id="IPR001965">
    <property type="entry name" value="Znf_PHD"/>
</dbReference>
<feature type="region of interest" description="Disordered" evidence="6">
    <location>
        <begin position="340"/>
        <end position="575"/>
    </location>
</feature>
<name>A0A8E2F9S9_9PEZI</name>